<sequence>MNPRWPLLLVLAGAAIYPAKAAEASAVETPAIPGTVRNDERVLRAGASELRVSVVDAPDRPIDPARAAELQRWLAQTAESTLAAFGRFPLPQARVRIEQIDSRDRSPVPWGQTSRRDGVAVLLYVRADAGLSELREDWTAAHELAHLFHPYLGGDGRWLAEGLASYYQNVLRARVGLLEPAQAWQELDAGFARGRREASGARLDELSRRHRGTMRVYWAGAAYWLEADLALRREHASSLDAALSQYARCCLRGTGLVEPAAFVAQLDAIAGGEVFQRLYRRYAASREFPPLDAAYAALGLETRDGVLKFSNRPDAVRLRRALMGRRPALRPDAP</sequence>
<dbReference type="Proteomes" id="UP001597090">
    <property type="component" value="Unassembled WGS sequence"/>
</dbReference>
<proteinExistence type="predicted"/>
<protein>
    <recommendedName>
        <fullName evidence="2">Peptidase M61 catalytic domain-containing protein</fullName>
    </recommendedName>
</protein>
<feature type="domain" description="Peptidase M61 catalytic" evidence="2">
    <location>
        <begin position="157"/>
        <end position="197"/>
    </location>
</feature>
<dbReference type="Pfam" id="PF05299">
    <property type="entry name" value="Peptidase_M61"/>
    <property type="match status" value="1"/>
</dbReference>
<dbReference type="EMBL" id="JBHTIH010000003">
    <property type="protein sequence ID" value="MFD0738740.1"/>
    <property type="molecule type" value="Genomic_DNA"/>
</dbReference>
<name>A0ABW2YKC9_9GAMM</name>
<keyword evidence="1" id="KW-0732">Signal</keyword>
<evidence type="ECO:0000259" key="2">
    <source>
        <dbReference type="Pfam" id="PF05299"/>
    </source>
</evidence>
<evidence type="ECO:0000256" key="1">
    <source>
        <dbReference type="SAM" id="SignalP"/>
    </source>
</evidence>
<accession>A0ABW2YKC9</accession>
<reference evidence="4" key="1">
    <citation type="journal article" date="2019" name="Int. J. Syst. Evol. Microbiol.">
        <title>The Global Catalogue of Microorganisms (GCM) 10K type strain sequencing project: providing services to taxonomists for standard genome sequencing and annotation.</title>
        <authorList>
            <consortium name="The Broad Institute Genomics Platform"/>
            <consortium name="The Broad Institute Genome Sequencing Center for Infectious Disease"/>
            <person name="Wu L."/>
            <person name="Ma J."/>
        </authorList>
    </citation>
    <scope>NUCLEOTIDE SEQUENCE [LARGE SCALE GENOMIC DNA]</scope>
    <source>
        <strain evidence="4">CCUG 55491</strain>
    </source>
</reference>
<dbReference type="InterPro" id="IPR027268">
    <property type="entry name" value="Peptidase_M4/M1_CTD_sf"/>
</dbReference>
<feature type="chain" id="PRO_5045339290" description="Peptidase M61 catalytic domain-containing protein" evidence="1">
    <location>
        <begin position="22"/>
        <end position="334"/>
    </location>
</feature>
<keyword evidence="4" id="KW-1185">Reference proteome</keyword>
<dbReference type="InterPro" id="IPR007963">
    <property type="entry name" value="Peptidase_M61_catalytic"/>
</dbReference>
<feature type="signal peptide" evidence="1">
    <location>
        <begin position="1"/>
        <end position="21"/>
    </location>
</feature>
<organism evidence="3 4">
    <name type="scientific">Lysobacter koreensis</name>
    <dbReference type="NCBI Taxonomy" id="266122"/>
    <lineage>
        <taxon>Bacteria</taxon>
        <taxon>Pseudomonadati</taxon>
        <taxon>Pseudomonadota</taxon>
        <taxon>Gammaproteobacteria</taxon>
        <taxon>Lysobacterales</taxon>
        <taxon>Lysobacteraceae</taxon>
        <taxon>Lysobacter</taxon>
    </lineage>
</organism>
<dbReference type="RefSeq" id="WP_386811700.1">
    <property type="nucleotide sequence ID" value="NZ_JBHTIH010000003.1"/>
</dbReference>
<evidence type="ECO:0000313" key="4">
    <source>
        <dbReference type="Proteomes" id="UP001597090"/>
    </source>
</evidence>
<dbReference type="Gene3D" id="1.10.390.10">
    <property type="entry name" value="Neutral Protease Domain 2"/>
    <property type="match status" value="1"/>
</dbReference>
<comment type="caution">
    <text evidence="3">The sequence shown here is derived from an EMBL/GenBank/DDBJ whole genome shotgun (WGS) entry which is preliminary data.</text>
</comment>
<evidence type="ECO:0000313" key="3">
    <source>
        <dbReference type="EMBL" id="MFD0738740.1"/>
    </source>
</evidence>
<gene>
    <name evidence="3" type="ORF">ACFQZQ_05545</name>
</gene>